<accession>A0A4C1YJR6</accession>
<evidence type="ECO:0000313" key="2">
    <source>
        <dbReference type="EMBL" id="GBP75224.1"/>
    </source>
</evidence>
<dbReference type="Proteomes" id="UP000299102">
    <property type="component" value="Unassembled WGS sequence"/>
</dbReference>
<dbReference type="EMBL" id="BGZK01001240">
    <property type="protein sequence ID" value="GBP75224.1"/>
    <property type="molecule type" value="Genomic_DNA"/>
</dbReference>
<dbReference type="AlphaFoldDB" id="A0A4C1YJR6"/>
<gene>
    <name evidence="2" type="ORF">EVAR_82894_1</name>
</gene>
<protein>
    <submittedName>
        <fullName evidence="2">Uncharacterized protein</fullName>
    </submittedName>
</protein>
<evidence type="ECO:0000313" key="3">
    <source>
        <dbReference type="Proteomes" id="UP000299102"/>
    </source>
</evidence>
<feature type="region of interest" description="Disordered" evidence="1">
    <location>
        <begin position="112"/>
        <end position="139"/>
    </location>
</feature>
<reference evidence="2 3" key="1">
    <citation type="journal article" date="2019" name="Commun. Biol.">
        <title>The bagworm genome reveals a unique fibroin gene that provides high tensile strength.</title>
        <authorList>
            <person name="Kono N."/>
            <person name="Nakamura H."/>
            <person name="Ohtoshi R."/>
            <person name="Tomita M."/>
            <person name="Numata K."/>
            <person name="Arakawa K."/>
        </authorList>
    </citation>
    <scope>NUCLEOTIDE SEQUENCE [LARGE SCALE GENOMIC DNA]</scope>
</reference>
<organism evidence="2 3">
    <name type="scientific">Eumeta variegata</name>
    <name type="common">Bagworm moth</name>
    <name type="synonym">Eumeta japonica</name>
    <dbReference type="NCBI Taxonomy" id="151549"/>
    <lineage>
        <taxon>Eukaryota</taxon>
        <taxon>Metazoa</taxon>
        <taxon>Ecdysozoa</taxon>
        <taxon>Arthropoda</taxon>
        <taxon>Hexapoda</taxon>
        <taxon>Insecta</taxon>
        <taxon>Pterygota</taxon>
        <taxon>Neoptera</taxon>
        <taxon>Endopterygota</taxon>
        <taxon>Lepidoptera</taxon>
        <taxon>Glossata</taxon>
        <taxon>Ditrysia</taxon>
        <taxon>Tineoidea</taxon>
        <taxon>Psychidae</taxon>
        <taxon>Oiketicinae</taxon>
        <taxon>Eumeta</taxon>
    </lineage>
</organism>
<evidence type="ECO:0000256" key="1">
    <source>
        <dbReference type="SAM" id="MobiDB-lite"/>
    </source>
</evidence>
<sequence length="139" mass="15013">MIRKCRGQPAPIAHTPGLISWARAAATGCESADLSGYADALSAPVEGAARLRSRSAPVILRKATNVPGSNILQLLYRQHQLKPHKKCIALMGSALIARRGARAHLDALKRINRKITGATKKRAHKTSTKTPRPARDSPR</sequence>
<proteinExistence type="predicted"/>
<keyword evidence="3" id="KW-1185">Reference proteome</keyword>
<comment type="caution">
    <text evidence="2">The sequence shown here is derived from an EMBL/GenBank/DDBJ whole genome shotgun (WGS) entry which is preliminary data.</text>
</comment>
<name>A0A4C1YJR6_EUMVA</name>